<protein>
    <submittedName>
        <fullName evidence="1">DUF2922 domain-containing protein</fullName>
    </submittedName>
</protein>
<reference evidence="1 2" key="1">
    <citation type="submission" date="2023-07" db="EMBL/GenBank/DDBJ databases">
        <title>Bacillus lucianemedeirus sp. nov, a new species isolated from an immunobiological production facility.</title>
        <authorList>
            <person name="Costa L.V."/>
            <person name="Miranda R.V.S.L."/>
            <person name="Brandao M.L.L."/>
            <person name="Reis C.M.F."/>
            <person name="Frazao A.M."/>
            <person name="Cruz F.V."/>
            <person name="Baio P.V.P."/>
            <person name="Veras J.F.C."/>
            <person name="Ramos J.N."/>
            <person name="Vieira V."/>
        </authorList>
    </citation>
    <scope>NUCLEOTIDE SEQUENCE [LARGE SCALE GENOMIC DNA]</scope>
    <source>
        <strain evidence="1 2">B190/17</strain>
    </source>
</reference>
<organism evidence="1 2">
    <name type="scientific">Bacillus lumedeiriae</name>
    <dbReference type="NCBI Taxonomy" id="3058829"/>
    <lineage>
        <taxon>Bacteria</taxon>
        <taxon>Bacillati</taxon>
        <taxon>Bacillota</taxon>
        <taxon>Bacilli</taxon>
        <taxon>Bacillales</taxon>
        <taxon>Bacillaceae</taxon>
        <taxon>Bacillus</taxon>
    </lineage>
</organism>
<keyword evidence="2" id="KW-1185">Reference proteome</keyword>
<evidence type="ECO:0000313" key="2">
    <source>
        <dbReference type="Proteomes" id="UP001619911"/>
    </source>
</evidence>
<name>A0ABW8IC80_9BACI</name>
<dbReference type="Pfam" id="PF11148">
    <property type="entry name" value="DUF2922"/>
    <property type="match status" value="1"/>
</dbReference>
<dbReference type="Proteomes" id="UP001619911">
    <property type="component" value="Unassembled WGS sequence"/>
</dbReference>
<sequence length="70" mass="7871">MAKLLELYFNAEYGPEKIVVREPDESLDPATIKAAMEQIIAANVFAKRNGLLVSPKSARYVDRSVQDIEF</sequence>
<gene>
    <name evidence="1" type="ORF">QYG89_15885</name>
</gene>
<proteinExistence type="predicted"/>
<comment type="caution">
    <text evidence="1">The sequence shown here is derived from an EMBL/GenBank/DDBJ whole genome shotgun (WGS) entry which is preliminary data.</text>
</comment>
<evidence type="ECO:0000313" key="1">
    <source>
        <dbReference type="EMBL" id="MFK2827116.1"/>
    </source>
</evidence>
<accession>A0ABW8IC80</accession>
<dbReference type="InterPro" id="IPR021321">
    <property type="entry name" value="DUF2922"/>
</dbReference>
<dbReference type="RefSeq" id="WP_404319091.1">
    <property type="nucleotide sequence ID" value="NZ_JAUIYO010000022.1"/>
</dbReference>
<dbReference type="EMBL" id="JAUIYO010000022">
    <property type="protein sequence ID" value="MFK2827116.1"/>
    <property type="molecule type" value="Genomic_DNA"/>
</dbReference>